<dbReference type="Proteomes" id="UP000229897">
    <property type="component" value="Chromosome"/>
</dbReference>
<proteinExistence type="predicted"/>
<organism evidence="1 2">
    <name type="scientific">Massilia violaceinigra</name>
    <dbReference type="NCBI Taxonomy" id="2045208"/>
    <lineage>
        <taxon>Bacteria</taxon>
        <taxon>Pseudomonadati</taxon>
        <taxon>Pseudomonadota</taxon>
        <taxon>Betaproteobacteria</taxon>
        <taxon>Burkholderiales</taxon>
        <taxon>Oxalobacteraceae</taxon>
        <taxon>Telluria group</taxon>
        <taxon>Massilia</taxon>
    </lineage>
</organism>
<dbReference type="AlphaFoldDB" id="A0A2D2DRC3"/>
<dbReference type="EMBL" id="CP024608">
    <property type="protein sequence ID" value="ATQ77510.1"/>
    <property type="molecule type" value="Genomic_DNA"/>
</dbReference>
<dbReference type="RefSeq" id="WP_099879750.1">
    <property type="nucleotide sequence ID" value="NZ_CP024608.1"/>
</dbReference>
<evidence type="ECO:0000313" key="2">
    <source>
        <dbReference type="Proteomes" id="UP000229897"/>
    </source>
</evidence>
<name>A0A2D2DRC3_9BURK</name>
<reference evidence="1" key="1">
    <citation type="submission" date="2017-10" db="EMBL/GenBank/DDBJ databases">
        <title>Massilia psychrophilum sp. nov., a novel purple-pigmented bacterium isolated from Tianshan glacier, Xinjiang Municipality, China.</title>
        <authorList>
            <person name="Wang H."/>
        </authorList>
    </citation>
    <scope>NUCLEOTIDE SEQUENCE [LARGE SCALE GENOMIC DNA]</scope>
    <source>
        <strain evidence="1">B2</strain>
    </source>
</reference>
<protein>
    <submittedName>
        <fullName evidence="1">Uncharacterized protein</fullName>
    </submittedName>
</protein>
<keyword evidence="2" id="KW-1185">Reference proteome</keyword>
<dbReference type="OrthoDB" id="8708240at2"/>
<gene>
    <name evidence="1" type="ORF">CR152_25665</name>
</gene>
<accession>A0A2D2DRC3</accession>
<evidence type="ECO:0000313" key="1">
    <source>
        <dbReference type="EMBL" id="ATQ77510.1"/>
    </source>
</evidence>
<sequence>MAARVPLPVTLLLVAALALQVGYQAMRAPQPPTAAGLEPAPPLAVLRLASLGEPVALAKAMTVYVQGQDEAATPLGAIDYSALRTWLDRIVELDPRGQAPLLAASQVYSASADPARTRIMLDFVHQRFGEDPDRRWPWLAHAALVARHRLHDPALARQYAHAIRTRTTAGVLPAWARQMELFILDDMGEDESAKTLIGAMLASGQVSDPRELALLEQRLHNISVRQRRVHP</sequence>
<dbReference type="KEGG" id="mass:CR152_25665"/>